<accession>A0A4Y2IEU7</accession>
<protein>
    <submittedName>
        <fullName evidence="2">Uncharacterized protein</fullName>
    </submittedName>
</protein>
<evidence type="ECO:0000256" key="1">
    <source>
        <dbReference type="SAM" id="MobiDB-lite"/>
    </source>
</evidence>
<dbReference type="AlphaFoldDB" id="A0A4Y2IEU7"/>
<name>A0A4Y2IEU7_ARAVE</name>
<sequence>MTRTTPDLASPPPPHFIGTGMQKRGREADEVFVDNDESKTQDRFEPGVKGWDPDSTYICSKFDFYLILSCHGKFDASML</sequence>
<evidence type="ECO:0000313" key="3">
    <source>
        <dbReference type="Proteomes" id="UP000499080"/>
    </source>
</evidence>
<proteinExistence type="predicted"/>
<dbReference type="EMBL" id="BGPR01002579">
    <property type="protein sequence ID" value="GBM75809.1"/>
    <property type="molecule type" value="Genomic_DNA"/>
</dbReference>
<reference evidence="2 3" key="1">
    <citation type="journal article" date="2019" name="Sci. Rep.">
        <title>Orb-weaving spider Araneus ventricosus genome elucidates the spidroin gene catalogue.</title>
        <authorList>
            <person name="Kono N."/>
            <person name="Nakamura H."/>
            <person name="Ohtoshi R."/>
            <person name="Moran D.A.P."/>
            <person name="Shinohara A."/>
            <person name="Yoshida Y."/>
            <person name="Fujiwara M."/>
            <person name="Mori M."/>
            <person name="Tomita M."/>
            <person name="Arakawa K."/>
        </authorList>
    </citation>
    <scope>NUCLEOTIDE SEQUENCE [LARGE SCALE GENOMIC DNA]</scope>
</reference>
<organism evidence="2 3">
    <name type="scientific">Araneus ventricosus</name>
    <name type="common">Orbweaver spider</name>
    <name type="synonym">Epeira ventricosa</name>
    <dbReference type="NCBI Taxonomy" id="182803"/>
    <lineage>
        <taxon>Eukaryota</taxon>
        <taxon>Metazoa</taxon>
        <taxon>Ecdysozoa</taxon>
        <taxon>Arthropoda</taxon>
        <taxon>Chelicerata</taxon>
        <taxon>Arachnida</taxon>
        <taxon>Araneae</taxon>
        <taxon>Araneomorphae</taxon>
        <taxon>Entelegynae</taxon>
        <taxon>Araneoidea</taxon>
        <taxon>Araneidae</taxon>
        <taxon>Araneus</taxon>
    </lineage>
</organism>
<keyword evidence="3" id="KW-1185">Reference proteome</keyword>
<feature type="region of interest" description="Disordered" evidence="1">
    <location>
        <begin position="1"/>
        <end position="26"/>
    </location>
</feature>
<comment type="caution">
    <text evidence="2">The sequence shown here is derived from an EMBL/GenBank/DDBJ whole genome shotgun (WGS) entry which is preliminary data.</text>
</comment>
<evidence type="ECO:0000313" key="2">
    <source>
        <dbReference type="EMBL" id="GBM75809.1"/>
    </source>
</evidence>
<dbReference type="Proteomes" id="UP000499080">
    <property type="component" value="Unassembled WGS sequence"/>
</dbReference>
<gene>
    <name evidence="2" type="ORF">AVEN_105728_1</name>
</gene>